<dbReference type="InterPro" id="IPR001279">
    <property type="entry name" value="Metallo-B-lactamas"/>
</dbReference>
<proteinExistence type="predicted"/>
<organism evidence="2 3">
    <name type="scientific">Algoriphagus halophilus</name>
    <dbReference type="NCBI Taxonomy" id="226505"/>
    <lineage>
        <taxon>Bacteria</taxon>
        <taxon>Pseudomonadati</taxon>
        <taxon>Bacteroidota</taxon>
        <taxon>Cytophagia</taxon>
        <taxon>Cytophagales</taxon>
        <taxon>Cyclobacteriaceae</taxon>
        <taxon>Algoriphagus</taxon>
    </lineage>
</organism>
<reference evidence="3" key="1">
    <citation type="submission" date="2016-11" db="EMBL/GenBank/DDBJ databases">
        <authorList>
            <person name="Varghese N."/>
            <person name="Submissions S."/>
        </authorList>
    </citation>
    <scope>NUCLEOTIDE SEQUENCE [LARGE SCALE GENOMIC DNA]</scope>
    <source>
        <strain evidence="3">DSM 15292</strain>
    </source>
</reference>
<protein>
    <submittedName>
        <fullName evidence="2">L-ascorbate metabolism protein UlaG, beta-lactamase superfamily</fullName>
    </submittedName>
</protein>
<name>A0A1N6DVB3_9BACT</name>
<dbReference type="PANTHER" id="PTHR15032">
    <property type="entry name" value="N-ACYL-PHOSPHATIDYLETHANOLAMINE-HYDROLYZING PHOSPHOLIPASE D"/>
    <property type="match status" value="1"/>
</dbReference>
<dbReference type="SUPFAM" id="SSF56281">
    <property type="entry name" value="Metallo-hydrolase/oxidoreductase"/>
    <property type="match status" value="1"/>
</dbReference>
<dbReference type="GO" id="GO:0005737">
    <property type="term" value="C:cytoplasm"/>
    <property type="evidence" value="ECO:0007669"/>
    <property type="project" value="TreeGrafter"/>
</dbReference>
<evidence type="ECO:0000259" key="1">
    <source>
        <dbReference type="Pfam" id="PF12706"/>
    </source>
</evidence>
<feature type="domain" description="Metallo-beta-lactamase" evidence="1">
    <location>
        <begin position="98"/>
        <end position="294"/>
    </location>
</feature>
<dbReference type="PIRSF" id="PIRSF038896">
    <property type="entry name" value="NAPE-PLD"/>
    <property type="match status" value="1"/>
</dbReference>
<gene>
    <name evidence="2" type="ORF">SAMN05444394_1430</name>
</gene>
<dbReference type="STRING" id="226505.SAMN05444394_1430"/>
<dbReference type="Proteomes" id="UP000185221">
    <property type="component" value="Unassembled WGS sequence"/>
</dbReference>
<dbReference type="RefSeq" id="WP_074224106.1">
    <property type="nucleotide sequence ID" value="NZ_FSRC01000001.1"/>
</dbReference>
<dbReference type="AlphaFoldDB" id="A0A1N6DVB3"/>
<dbReference type="GO" id="GO:0008270">
    <property type="term" value="F:zinc ion binding"/>
    <property type="evidence" value="ECO:0007669"/>
    <property type="project" value="InterPro"/>
</dbReference>
<dbReference type="Gene3D" id="3.60.15.10">
    <property type="entry name" value="Ribonuclease Z/Hydroxyacylglutathione hydrolase-like"/>
    <property type="match status" value="1"/>
</dbReference>
<dbReference type="PANTHER" id="PTHR15032:SF4">
    <property type="entry name" value="N-ACYL-PHOSPHATIDYLETHANOLAMINE-HYDROLYZING PHOSPHOLIPASE D"/>
    <property type="match status" value="1"/>
</dbReference>
<accession>A0A1N6DVB3</accession>
<sequence>MRKQFGGKISKKEIEEYKKISNWDGEKFVNLEPTSMDFSFQALPKFLYKQFCEKEGREPKKPLPIVPFQSDNFLAPSEKSKFIWYGHSAILLRMNNKTILIDPMLGTNASPIAPFSTKRFSTHTLELIDDFPEIDLLLMTHDHYDHLDLDSIRKLQPKVKQYFTGMGVGRHLKKWGIEEDKIIEFDWWRSEAFQDIQITYTPTRHFSGRGLTDRAKSMWGGWAFQTEQERLWFSGDSGYGNHFEEVGERLGPFDFAWMECGQYNENWSLIHMFPEESVQAAMDAKARKVMPVHWAGFSLAQHHWTDPVEKFVASAQRKSIPFHTPELGELVDLNQERQNQFWWR</sequence>
<dbReference type="Pfam" id="PF12706">
    <property type="entry name" value="Lactamase_B_2"/>
    <property type="match status" value="1"/>
</dbReference>
<dbReference type="GO" id="GO:0070290">
    <property type="term" value="F:N-acylphosphatidylethanolamine-specific phospholipase D activity"/>
    <property type="evidence" value="ECO:0007669"/>
    <property type="project" value="InterPro"/>
</dbReference>
<dbReference type="EMBL" id="FSRC01000001">
    <property type="protein sequence ID" value="SIN74690.1"/>
    <property type="molecule type" value="Genomic_DNA"/>
</dbReference>
<dbReference type="InterPro" id="IPR024884">
    <property type="entry name" value="NAPE-PLD"/>
</dbReference>
<evidence type="ECO:0000313" key="2">
    <source>
        <dbReference type="EMBL" id="SIN74690.1"/>
    </source>
</evidence>
<keyword evidence="3" id="KW-1185">Reference proteome</keyword>
<dbReference type="InterPro" id="IPR036866">
    <property type="entry name" value="RibonucZ/Hydroxyglut_hydro"/>
</dbReference>
<dbReference type="OrthoDB" id="9805728at2"/>
<evidence type="ECO:0000313" key="3">
    <source>
        <dbReference type="Proteomes" id="UP000185221"/>
    </source>
</evidence>